<comment type="similarity">
    <text evidence="1">Belongs to the bactofilin family.</text>
</comment>
<evidence type="ECO:0000313" key="2">
    <source>
        <dbReference type="EMBL" id="OGF13804.1"/>
    </source>
</evidence>
<comment type="caution">
    <text evidence="2">The sequence shown here is derived from an EMBL/GenBank/DDBJ whole genome shotgun (WGS) entry which is preliminary data.</text>
</comment>
<dbReference type="PANTHER" id="PTHR35024">
    <property type="entry name" value="HYPOTHETICAL CYTOSOLIC PROTEIN"/>
    <property type="match status" value="1"/>
</dbReference>
<evidence type="ECO:0008006" key="4">
    <source>
        <dbReference type="Google" id="ProtNLM"/>
    </source>
</evidence>
<dbReference type="InterPro" id="IPR007607">
    <property type="entry name" value="BacA/B"/>
</dbReference>
<dbReference type="EMBL" id="MFFM01000012">
    <property type="protein sequence ID" value="OGF13804.1"/>
    <property type="molecule type" value="Genomic_DNA"/>
</dbReference>
<proteinExistence type="inferred from homology"/>
<evidence type="ECO:0000256" key="1">
    <source>
        <dbReference type="ARBA" id="ARBA00044755"/>
    </source>
</evidence>
<dbReference type="Proteomes" id="UP000177230">
    <property type="component" value="Unassembled WGS sequence"/>
</dbReference>
<organism evidence="2 3">
    <name type="scientific">Candidatus Edwardsbacteria bacterium GWF2_54_11</name>
    <dbReference type="NCBI Taxonomy" id="1817851"/>
    <lineage>
        <taxon>Bacteria</taxon>
        <taxon>Candidatus Edwardsiibacteriota</taxon>
    </lineage>
</organism>
<protein>
    <recommendedName>
        <fullName evidence="4">Cell shape determination protein CcmA</fullName>
    </recommendedName>
</protein>
<gene>
    <name evidence="2" type="ORF">A2024_06595</name>
</gene>
<dbReference type="Pfam" id="PF04519">
    <property type="entry name" value="Bactofilin"/>
    <property type="match status" value="1"/>
</dbReference>
<dbReference type="PANTHER" id="PTHR35024:SF4">
    <property type="entry name" value="POLYMER-FORMING CYTOSKELETAL PROTEIN"/>
    <property type="match status" value="1"/>
</dbReference>
<sequence length="120" mass="12489">MDKKVEIGGGPLSTTLAKDTKWNGTLKAESGIRIDGEFEGHLETSGTLVVGKGGLVKAEIKVKDAIIGGKVEGNITAASKVELQSGSVMMGDIKSRGIIIDNDVFFDGLSKMAGQNEPGK</sequence>
<accession>A0A1F5RHJ6</accession>
<evidence type="ECO:0000313" key="3">
    <source>
        <dbReference type="Proteomes" id="UP000177230"/>
    </source>
</evidence>
<dbReference type="AlphaFoldDB" id="A0A1F5RHJ6"/>
<name>A0A1F5RHJ6_9BACT</name>
<reference evidence="2 3" key="1">
    <citation type="journal article" date="2016" name="Nat. Commun.">
        <title>Thousands of microbial genomes shed light on interconnected biogeochemical processes in an aquifer system.</title>
        <authorList>
            <person name="Anantharaman K."/>
            <person name="Brown C.T."/>
            <person name="Hug L.A."/>
            <person name="Sharon I."/>
            <person name="Castelle C.J."/>
            <person name="Probst A.J."/>
            <person name="Thomas B.C."/>
            <person name="Singh A."/>
            <person name="Wilkins M.J."/>
            <person name="Karaoz U."/>
            <person name="Brodie E.L."/>
            <person name="Williams K.H."/>
            <person name="Hubbard S.S."/>
            <person name="Banfield J.F."/>
        </authorList>
    </citation>
    <scope>NUCLEOTIDE SEQUENCE [LARGE SCALE GENOMIC DNA]</scope>
</reference>